<accession>A0A918FQY2</accession>
<dbReference type="InterPro" id="IPR026334">
    <property type="entry name" value="FxSxx-COOH"/>
</dbReference>
<comment type="caution">
    <text evidence="2">The sequence shown here is derived from an EMBL/GenBank/DDBJ whole genome shotgun (WGS) entry which is preliminary data.</text>
</comment>
<evidence type="ECO:0000256" key="1">
    <source>
        <dbReference type="SAM" id="MobiDB-lite"/>
    </source>
</evidence>
<name>A0A918FQY2_9ACTN</name>
<dbReference type="AlphaFoldDB" id="A0A918FQY2"/>
<organism evidence="2 3">
    <name type="scientific">Streptomyces humidus</name>
    <dbReference type="NCBI Taxonomy" id="52259"/>
    <lineage>
        <taxon>Bacteria</taxon>
        <taxon>Bacillati</taxon>
        <taxon>Actinomycetota</taxon>
        <taxon>Actinomycetes</taxon>
        <taxon>Kitasatosporales</taxon>
        <taxon>Streptomycetaceae</taxon>
        <taxon>Streptomyces</taxon>
    </lineage>
</organism>
<evidence type="ECO:0008006" key="4">
    <source>
        <dbReference type="Google" id="ProtNLM"/>
    </source>
</evidence>
<dbReference type="NCBIfam" id="TIGR04268">
    <property type="entry name" value="FxSxx-COOH"/>
    <property type="match status" value="1"/>
</dbReference>
<dbReference type="Proteomes" id="UP000606194">
    <property type="component" value="Unassembled WGS sequence"/>
</dbReference>
<evidence type="ECO:0000313" key="3">
    <source>
        <dbReference type="Proteomes" id="UP000606194"/>
    </source>
</evidence>
<evidence type="ECO:0000313" key="2">
    <source>
        <dbReference type="EMBL" id="GGR70547.1"/>
    </source>
</evidence>
<dbReference type="EMBL" id="BMTL01000002">
    <property type="protein sequence ID" value="GGR70547.1"/>
    <property type="molecule type" value="Genomic_DNA"/>
</dbReference>
<feature type="region of interest" description="Disordered" evidence="1">
    <location>
        <begin position="1"/>
        <end position="32"/>
    </location>
</feature>
<keyword evidence="3" id="KW-1185">Reference proteome</keyword>
<reference evidence="2" key="2">
    <citation type="submission" date="2020-09" db="EMBL/GenBank/DDBJ databases">
        <authorList>
            <person name="Sun Q."/>
            <person name="Ohkuma M."/>
        </authorList>
    </citation>
    <scope>NUCLEOTIDE SEQUENCE</scope>
    <source>
        <strain evidence="2">JCM 4386</strain>
    </source>
</reference>
<protein>
    <recommendedName>
        <fullName evidence="4">FXSXX-COOH protein</fullName>
    </recommendedName>
</protein>
<feature type="compositionally biased region" description="Polar residues" evidence="1">
    <location>
        <begin position="1"/>
        <end position="14"/>
    </location>
</feature>
<proteinExistence type="predicted"/>
<gene>
    <name evidence="2" type="ORF">GCM10010269_06830</name>
</gene>
<sequence>MLGGTSTHTVSTPAPDSRRPRCVGGRPRTKVKPTQMKIPVTKPAVESLTEAPTSTRVPLAKIRTRESEVATAMRRVTPARGETPVTFNSAL</sequence>
<reference evidence="2" key="1">
    <citation type="journal article" date="2014" name="Int. J. Syst. Evol. Microbiol.">
        <title>Complete genome sequence of Corynebacterium casei LMG S-19264T (=DSM 44701T), isolated from a smear-ripened cheese.</title>
        <authorList>
            <consortium name="US DOE Joint Genome Institute (JGI-PGF)"/>
            <person name="Walter F."/>
            <person name="Albersmeier A."/>
            <person name="Kalinowski J."/>
            <person name="Ruckert C."/>
        </authorList>
    </citation>
    <scope>NUCLEOTIDE SEQUENCE</scope>
    <source>
        <strain evidence="2">JCM 4386</strain>
    </source>
</reference>